<evidence type="ECO:0000313" key="11">
    <source>
        <dbReference type="Proteomes" id="UP000018418"/>
    </source>
</evidence>
<accession>V2U7S4</accession>
<dbReference type="GO" id="GO:0019563">
    <property type="term" value="P:glycerol catabolic process"/>
    <property type="evidence" value="ECO:0007669"/>
    <property type="project" value="TreeGrafter"/>
</dbReference>
<dbReference type="PROSITE" id="PS51440">
    <property type="entry name" value="TIM_2"/>
    <property type="match status" value="1"/>
</dbReference>
<evidence type="ECO:0000256" key="4">
    <source>
        <dbReference type="ARBA" id="ARBA00022432"/>
    </source>
</evidence>
<dbReference type="UniPathway" id="UPA00109">
    <property type="reaction ID" value="UER00189"/>
</dbReference>
<comment type="pathway">
    <text evidence="8 9">Carbohydrate biosynthesis; gluconeogenesis.</text>
</comment>
<reference evidence="10 11" key="1">
    <citation type="submission" date="2013-10" db="EMBL/GenBank/DDBJ databases">
        <title>The Genome Sequence of Acinetobacter brisouii CIP 110357.</title>
        <authorList>
            <consortium name="The Broad Institute Genomics Platform"/>
            <consortium name="The Broad Institute Genome Sequencing Center for Infectious Disease"/>
            <person name="Cerqueira G."/>
            <person name="Feldgarden M."/>
            <person name="Courvalin P."/>
            <person name="Grillot-Courvalin C."/>
            <person name="Clermont D."/>
            <person name="Rocha E."/>
            <person name="Yoon E.-J."/>
            <person name="Nemec A."/>
            <person name="Young S.K."/>
            <person name="Zeng Q."/>
            <person name="Gargeya S."/>
            <person name="Fitzgerald M."/>
            <person name="Abouelleil A."/>
            <person name="Alvarado L."/>
            <person name="Berlin A.M."/>
            <person name="Chapman S.B."/>
            <person name="Gainer-Dewar J."/>
            <person name="Goldberg J."/>
            <person name="Gnerre S."/>
            <person name="Griggs A."/>
            <person name="Gujja S."/>
            <person name="Hansen M."/>
            <person name="Howarth C."/>
            <person name="Imamovic A."/>
            <person name="Ireland A."/>
            <person name="Larimer J."/>
            <person name="McCowan C."/>
            <person name="Murphy C."/>
            <person name="Pearson M."/>
            <person name="Poon T.W."/>
            <person name="Priest M."/>
            <person name="Roberts A."/>
            <person name="Saif S."/>
            <person name="Shea T."/>
            <person name="Sykes S."/>
            <person name="Wortman J."/>
            <person name="Nusbaum C."/>
            <person name="Birren B."/>
        </authorList>
    </citation>
    <scope>NUCLEOTIDE SEQUENCE [LARGE SCALE GENOMIC DNA]</scope>
    <source>
        <strain evidence="10 11">CIP 110357</strain>
    </source>
</reference>
<dbReference type="STRING" id="396323.VH98_12915"/>
<organism evidence="10 11">
    <name type="scientific">Acinetobacter brisouii CIP 110357</name>
    <dbReference type="NCBI Taxonomy" id="1341683"/>
    <lineage>
        <taxon>Bacteria</taxon>
        <taxon>Pseudomonadati</taxon>
        <taxon>Pseudomonadota</taxon>
        <taxon>Gammaproteobacteria</taxon>
        <taxon>Moraxellales</taxon>
        <taxon>Moraxellaceae</taxon>
        <taxon>Acinetobacter</taxon>
    </lineage>
</organism>
<dbReference type="PATRIC" id="fig|1341683.3.peg.2297"/>
<keyword evidence="11" id="KW-1185">Reference proteome</keyword>
<feature type="binding site" evidence="8">
    <location>
        <begin position="244"/>
        <end position="245"/>
    </location>
    <ligand>
        <name>substrate</name>
    </ligand>
</feature>
<evidence type="ECO:0000256" key="3">
    <source>
        <dbReference type="ARBA" id="ARBA00007422"/>
    </source>
</evidence>
<evidence type="ECO:0000256" key="5">
    <source>
        <dbReference type="ARBA" id="ARBA00022490"/>
    </source>
</evidence>
<proteinExistence type="inferred from homology"/>
<dbReference type="GO" id="GO:0005829">
    <property type="term" value="C:cytosol"/>
    <property type="evidence" value="ECO:0007669"/>
    <property type="project" value="TreeGrafter"/>
</dbReference>
<keyword evidence="7 8" id="KW-0413">Isomerase</keyword>
<dbReference type="HAMAP" id="MF_00147_B">
    <property type="entry name" value="TIM_B"/>
    <property type="match status" value="1"/>
</dbReference>
<dbReference type="EC" id="5.3.1.1" evidence="8 9"/>
<dbReference type="GO" id="GO:0006094">
    <property type="term" value="P:gluconeogenesis"/>
    <property type="evidence" value="ECO:0007669"/>
    <property type="project" value="UniProtKB-UniRule"/>
</dbReference>
<comment type="similarity">
    <text evidence="3 8 9">Belongs to the triosephosphate isomerase family.</text>
</comment>
<dbReference type="PANTHER" id="PTHR21139">
    <property type="entry name" value="TRIOSEPHOSPHATE ISOMERASE"/>
    <property type="match status" value="1"/>
</dbReference>
<evidence type="ECO:0000256" key="8">
    <source>
        <dbReference type="HAMAP-Rule" id="MF_00147"/>
    </source>
</evidence>
<dbReference type="InterPro" id="IPR020861">
    <property type="entry name" value="Triosephosphate_isomerase_AS"/>
</dbReference>
<dbReference type="PROSITE" id="PS00171">
    <property type="entry name" value="TIM_1"/>
    <property type="match status" value="1"/>
</dbReference>
<comment type="subcellular location">
    <subcellularLocation>
        <location evidence="8 9">Cytoplasm</location>
    </subcellularLocation>
</comment>
<protein>
    <recommendedName>
        <fullName evidence="8 9">Triosephosphate isomerase</fullName>
        <shortName evidence="8">TIM</shortName>
        <shortName evidence="8">TPI</shortName>
        <ecNumber evidence="8 9">5.3.1.1</ecNumber>
    </recommendedName>
    <alternativeName>
        <fullName evidence="8">Triose-phosphate isomerase</fullName>
    </alternativeName>
</protein>
<dbReference type="Pfam" id="PF00121">
    <property type="entry name" value="TIM"/>
    <property type="match status" value="1"/>
</dbReference>
<feature type="active site" description="Proton acceptor" evidence="8">
    <location>
        <position position="179"/>
    </location>
</feature>
<dbReference type="InterPro" id="IPR035990">
    <property type="entry name" value="TIM_sf"/>
</dbReference>
<evidence type="ECO:0000256" key="9">
    <source>
        <dbReference type="RuleBase" id="RU363013"/>
    </source>
</evidence>
<dbReference type="GO" id="GO:0046166">
    <property type="term" value="P:glyceraldehyde-3-phosphate biosynthetic process"/>
    <property type="evidence" value="ECO:0007669"/>
    <property type="project" value="TreeGrafter"/>
</dbReference>
<gene>
    <name evidence="8" type="primary">tpiA</name>
    <name evidence="10" type="ORF">P255_02320</name>
</gene>
<dbReference type="CDD" id="cd00311">
    <property type="entry name" value="TIM"/>
    <property type="match status" value="1"/>
</dbReference>
<dbReference type="Gene3D" id="3.20.20.70">
    <property type="entry name" value="Aldolase class I"/>
    <property type="match status" value="1"/>
</dbReference>
<dbReference type="UniPathway" id="UPA00138"/>
<dbReference type="HOGENOM" id="CLU_024251_2_1_6"/>
<evidence type="ECO:0000256" key="7">
    <source>
        <dbReference type="ARBA" id="ARBA00023235"/>
    </source>
</evidence>
<evidence type="ECO:0000313" key="10">
    <source>
        <dbReference type="EMBL" id="ESK50343.1"/>
    </source>
</evidence>
<dbReference type="OrthoDB" id="9809429at2"/>
<evidence type="ECO:0000256" key="6">
    <source>
        <dbReference type="ARBA" id="ARBA00023152"/>
    </source>
</evidence>
<comment type="pathway">
    <text evidence="1 8 9">Carbohydrate degradation; glycolysis; D-glyceraldehyde 3-phosphate from glycerone phosphate: step 1/1.</text>
</comment>
<dbReference type="GO" id="GO:0006096">
    <property type="term" value="P:glycolytic process"/>
    <property type="evidence" value="ECO:0007669"/>
    <property type="project" value="UniProtKB-UniRule"/>
</dbReference>
<evidence type="ECO:0000256" key="2">
    <source>
        <dbReference type="ARBA" id="ARBA00004939"/>
    </source>
</evidence>
<evidence type="ECO:0000256" key="1">
    <source>
        <dbReference type="ARBA" id="ARBA00004680"/>
    </source>
</evidence>
<feature type="binding site" evidence="8">
    <location>
        <position position="223"/>
    </location>
    <ligand>
        <name>substrate</name>
    </ligand>
</feature>
<sequence>MSGSTIVPWVIGNWKMNPAWASSQQWIEQFKQHLQQSPILEQQCHLAVAPTAIALNRVQVQLDNAPRTVHTVAQDVSRFSGTGAFTGEISATLLADSQIGYVLIGHSERRELLGDTPDVLKAKITQALAEGLTVIYCVGETLEQREQGVAEQVVLQQICDVATVISEQHWQNQMIIAYEPIWAIGTGKTASAQDAQAMHEKIRAGLAQLSPAGQQVAILYGGSVKPENAQELAACPDINGALVGGASLNAESFYQIAQAFAANQS</sequence>
<dbReference type="Proteomes" id="UP000018418">
    <property type="component" value="Unassembled WGS sequence"/>
</dbReference>
<comment type="function">
    <text evidence="8">Involved in the gluconeogenesis. Catalyzes stereospecifically the conversion of dihydroxyacetone phosphate (DHAP) to D-glyceraldehyde-3-phosphate (G3P).</text>
</comment>
<name>V2U7S4_9GAMM</name>
<dbReference type="NCBIfam" id="TIGR00419">
    <property type="entry name" value="tim"/>
    <property type="match status" value="1"/>
</dbReference>
<dbReference type="AlphaFoldDB" id="V2U7S4"/>
<keyword evidence="4 8" id="KW-0312">Gluconeogenesis</keyword>
<feature type="binding site" evidence="8">
    <location>
        <begin position="13"/>
        <end position="15"/>
    </location>
    <ligand>
        <name>substrate</name>
    </ligand>
</feature>
<dbReference type="SUPFAM" id="SSF51351">
    <property type="entry name" value="Triosephosphate isomerase (TIM)"/>
    <property type="match status" value="1"/>
</dbReference>
<dbReference type="InterPro" id="IPR022896">
    <property type="entry name" value="TrioseP_Isoase_bac/euk"/>
</dbReference>
<feature type="binding site" evidence="8">
    <location>
        <position position="185"/>
    </location>
    <ligand>
        <name>substrate</name>
    </ligand>
</feature>
<dbReference type="PANTHER" id="PTHR21139:SF42">
    <property type="entry name" value="TRIOSEPHOSPHATE ISOMERASE"/>
    <property type="match status" value="1"/>
</dbReference>
<comment type="catalytic activity">
    <reaction evidence="8 9">
        <text>D-glyceraldehyde 3-phosphate = dihydroxyacetone phosphate</text>
        <dbReference type="Rhea" id="RHEA:18585"/>
        <dbReference type="ChEBI" id="CHEBI:57642"/>
        <dbReference type="ChEBI" id="CHEBI:59776"/>
        <dbReference type="EC" id="5.3.1.1"/>
    </reaction>
</comment>
<feature type="active site" description="Electrophile" evidence="8">
    <location>
        <position position="106"/>
    </location>
</feature>
<dbReference type="InterPro" id="IPR013785">
    <property type="entry name" value="Aldolase_TIM"/>
</dbReference>
<dbReference type="GO" id="GO:0004807">
    <property type="term" value="F:triose-phosphate isomerase activity"/>
    <property type="evidence" value="ECO:0007669"/>
    <property type="project" value="UniProtKB-UniRule"/>
</dbReference>
<keyword evidence="6 8" id="KW-0324">Glycolysis</keyword>
<dbReference type="RefSeq" id="WP_004902420.1">
    <property type="nucleotide sequence ID" value="NZ_BBTI01000006.1"/>
</dbReference>
<dbReference type="EMBL" id="AYEU01000007">
    <property type="protein sequence ID" value="ESK50343.1"/>
    <property type="molecule type" value="Genomic_DNA"/>
</dbReference>
<comment type="subunit">
    <text evidence="8 9">Homodimer.</text>
</comment>
<comment type="pathway">
    <text evidence="2">Carbohydrate metabolism; erythritol degradation.</text>
</comment>
<keyword evidence="5 8" id="KW-0963">Cytoplasm</keyword>
<dbReference type="FunFam" id="3.20.20.70:FF:000016">
    <property type="entry name" value="Triosephosphate isomerase"/>
    <property type="match status" value="1"/>
</dbReference>
<dbReference type="InterPro" id="IPR000652">
    <property type="entry name" value="Triosephosphate_isomerase"/>
</dbReference>
<comment type="caution">
    <text evidence="10">The sequence shown here is derived from an EMBL/GenBank/DDBJ whole genome shotgun (WGS) entry which is preliminary data.</text>
</comment>